<comment type="function">
    <text evidence="8">First step of mRNA capping. Converts the 5'-triphosphate end of a nascent mRNA chain into a diphosphate end.</text>
</comment>
<dbReference type="EC" id="3.6.1.74" evidence="8"/>
<dbReference type="Proteomes" id="UP000001996">
    <property type="component" value="Unassembled WGS sequence"/>
</dbReference>
<dbReference type="InParanoid" id="A5DRV8"/>
<dbReference type="InterPro" id="IPR004206">
    <property type="entry name" value="mRNA_triPase_Cet1"/>
</dbReference>
<evidence type="ECO:0000256" key="7">
    <source>
        <dbReference type="ARBA" id="ARBA00047740"/>
    </source>
</evidence>
<evidence type="ECO:0000256" key="8">
    <source>
        <dbReference type="RuleBase" id="RU367053"/>
    </source>
</evidence>
<sequence>MNVGSILNDDPPPQKTNEHQSLQSPSSNVALAAQSPTQISNQQPSSAQATPSSSTARSSSQSVHQRHSITNMLNGPSNNTDAANDDEPKNPVPIPPAPVQHTSSHELIFKKPSSAMSSPSINYRQAPQLNSAFSSAKTSPLASKRNSIANITNDYDEEQEISSTPSAPVVAPTAASPASISLHNVQQLVIKEQSPTRVDEQTMETSNNLVNVNNSNVTSKDYNASDTSNGASSTRVNASIAASASSNVNASNGSIPQKVEQESTQQPLTAEEEDDLARIKKIKESRKPRRYSTPPIWAQRWIPPNEQNNQHQFSTLHLQQQQQQQEGVDDLSGTFSTTKISLKPVFDYSSTRYVDLQCSITGRIPPSSITRTIAEWIYANFANIEDHNRKNVELELKFGKIIDKRTGNRLNLNVTTECIYNDPSNVRFDMEVEEIAWKDVRKLFEELERAYQDEKLKDPQHSGPKRKFNMLESDQTDSFYQIGNKNEQIRKVRVSKDNLLSPPRFTAIQKDRIGDLYIHEPKSMYDLRLSLSLEVPVPEANIESIVSKHSPQMSREKKRTTWTHTPTITQFDLTRVLIPRDFKSKKTNKRVIDHETKYEIEMEIDTLEVFNSIDKIISGTDNFRLEELVEIFLNNSRVINNRVTKLAG</sequence>
<dbReference type="InterPro" id="IPR040343">
    <property type="entry name" value="Cet1/Ctl1"/>
</dbReference>
<dbReference type="Gene3D" id="3.20.100.10">
    <property type="entry name" value="mRNA triphosphatase Cet1-like"/>
    <property type="match status" value="1"/>
</dbReference>
<evidence type="ECO:0000256" key="3">
    <source>
        <dbReference type="ARBA" id="ARBA00006345"/>
    </source>
</evidence>
<dbReference type="EMBL" id="CH981524">
    <property type="protein sequence ID" value="EDK41916.1"/>
    <property type="molecule type" value="Genomic_DNA"/>
</dbReference>
<organism evidence="11 12">
    <name type="scientific">Lodderomyces elongisporus (strain ATCC 11503 / CBS 2605 / JCM 1781 / NBRC 1676 / NRRL YB-4239)</name>
    <name type="common">Yeast</name>
    <name type="synonym">Saccharomyces elongisporus</name>
    <dbReference type="NCBI Taxonomy" id="379508"/>
    <lineage>
        <taxon>Eukaryota</taxon>
        <taxon>Fungi</taxon>
        <taxon>Dikarya</taxon>
        <taxon>Ascomycota</taxon>
        <taxon>Saccharomycotina</taxon>
        <taxon>Pichiomycetes</taxon>
        <taxon>Debaryomycetaceae</taxon>
        <taxon>Candida/Lodderomyces clade</taxon>
        <taxon>Lodderomyces</taxon>
    </lineage>
</organism>
<gene>
    <name evidence="11" type="ORF">LELG_00094</name>
</gene>
<dbReference type="OMA" id="FHESTAT"/>
<keyword evidence="8" id="KW-0506">mRNA capping</keyword>
<proteinExistence type="inferred from homology"/>
<name>A5DRV8_LODEL</name>
<feature type="compositionally biased region" description="Polar residues" evidence="9">
    <location>
        <begin position="220"/>
        <end position="232"/>
    </location>
</feature>
<feature type="domain" description="mRNA triphosphatase Cet1-like" evidence="10">
    <location>
        <begin position="367"/>
        <end position="604"/>
    </location>
</feature>
<dbReference type="SUPFAM" id="SSF55154">
    <property type="entry name" value="CYTH-like phosphatases"/>
    <property type="match status" value="1"/>
</dbReference>
<evidence type="ECO:0000256" key="9">
    <source>
        <dbReference type="SAM" id="MobiDB-lite"/>
    </source>
</evidence>
<dbReference type="eggNOG" id="ENOG502RZAX">
    <property type="taxonomic scope" value="Eukaryota"/>
</dbReference>
<dbReference type="GO" id="GO:0140818">
    <property type="term" value="F:mRNA 5'-triphosphate monophosphatase activity"/>
    <property type="evidence" value="ECO:0007669"/>
    <property type="project" value="UniProtKB-EC"/>
</dbReference>
<feature type="region of interest" description="Disordered" evidence="9">
    <location>
        <begin position="211"/>
        <end position="232"/>
    </location>
</feature>
<evidence type="ECO:0000256" key="4">
    <source>
        <dbReference type="ARBA" id="ARBA00022664"/>
    </source>
</evidence>
<comment type="cofactor">
    <cofactor evidence="1 8">
        <name>Mg(2+)</name>
        <dbReference type="ChEBI" id="CHEBI:18420"/>
    </cofactor>
</comment>
<dbReference type="GO" id="GO:0031533">
    <property type="term" value="C:mRNA capping enzyme complex"/>
    <property type="evidence" value="ECO:0007669"/>
    <property type="project" value="UniProtKB-UniRule"/>
</dbReference>
<dbReference type="GO" id="GO:0006370">
    <property type="term" value="P:7-methylguanosine mRNA capping"/>
    <property type="evidence" value="ECO:0007669"/>
    <property type="project" value="UniProtKB-UniRule"/>
</dbReference>
<evidence type="ECO:0000259" key="10">
    <source>
        <dbReference type="Pfam" id="PF02940"/>
    </source>
</evidence>
<evidence type="ECO:0000313" key="11">
    <source>
        <dbReference type="EMBL" id="EDK41916.1"/>
    </source>
</evidence>
<keyword evidence="5 8" id="KW-0378">Hydrolase</keyword>
<evidence type="ECO:0000256" key="5">
    <source>
        <dbReference type="ARBA" id="ARBA00022801"/>
    </source>
</evidence>
<feature type="compositionally biased region" description="Polar residues" evidence="9">
    <location>
        <begin position="69"/>
        <end position="82"/>
    </location>
</feature>
<feature type="compositionally biased region" description="Basic residues" evidence="9">
    <location>
        <begin position="279"/>
        <end position="290"/>
    </location>
</feature>
<dbReference type="FunCoup" id="A5DRV8">
    <property type="interactions" value="69"/>
</dbReference>
<keyword evidence="12" id="KW-1185">Reference proteome</keyword>
<comment type="subcellular location">
    <subcellularLocation>
        <location evidence="2 8">Nucleus</location>
    </subcellularLocation>
</comment>
<comment type="subunit">
    <text evidence="8">Heterodimer. The mRNA-capping enzyme is composed of two separate chains alpha and beta, respectively a mRNA guanylyltransferase and an mRNA 5'-triphosphate monophosphatase.</text>
</comment>
<comment type="similarity">
    <text evidence="3 8">Belongs to the fungal TPase family.</text>
</comment>
<feature type="compositionally biased region" description="Low complexity" evidence="9">
    <location>
        <begin position="40"/>
        <end position="63"/>
    </location>
</feature>
<dbReference type="KEGG" id="lel:PVL30_000091"/>
<evidence type="ECO:0000313" key="12">
    <source>
        <dbReference type="Proteomes" id="UP000001996"/>
    </source>
</evidence>
<dbReference type="STRING" id="379508.A5DRV8"/>
<evidence type="ECO:0000256" key="6">
    <source>
        <dbReference type="ARBA" id="ARBA00023242"/>
    </source>
</evidence>
<evidence type="ECO:0000256" key="2">
    <source>
        <dbReference type="ARBA" id="ARBA00004123"/>
    </source>
</evidence>
<dbReference type="VEuPathDB" id="FungiDB:LELG_00094"/>
<dbReference type="PANTHER" id="PTHR28118">
    <property type="entry name" value="POLYNUCLEOTIDE 5'-TRIPHOSPHATASE-RELATED"/>
    <property type="match status" value="1"/>
</dbReference>
<dbReference type="GO" id="GO:0004651">
    <property type="term" value="F:polynucleotide 5'-phosphatase activity"/>
    <property type="evidence" value="ECO:0007669"/>
    <property type="project" value="UniProtKB-UniRule"/>
</dbReference>
<dbReference type="HOGENOM" id="CLU_028201_0_0_1"/>
<feature type="region of interest" description="Disordered" evidence="9">
    <location>
        <begin position="1"/>
        <end position="103"/>
    </location>
</feature>
<dbReference type="CDD" id="cd07470">
    <property type="entry name" value="CYTH-like_mRNA_RTPase"/>
    <property type="match status" value="1"/>
</dbReference>
<reference evidence="11 12" key="1">
    <citation type="journal article" date="2009" name="Nature">
        <title>Evolution of pathogenicity and sexual reproduction in eight Candida genomes.</title>
        <authorList>
            <person name="Butler G."/>
            <person name="Rasmussen M.D."/>
            <person name="Lin M.F."/>
            <person name="Santos M.A."/>
            <person name="Sakthikumar S."/>
            <person name="Munro C.A."/>
            <person name="Rheinbay E."/>
            <person name="Grabherr M."/>
            <person name="Forche A."/>
            <person name="Reedy J.L."/>
            <person name="Agrafioti I."/>
            <person name="Arnaud M.B."/>
            <person name="Bates S."/>
            <person name="Brown A.J."/>
            <person name="Brunke S."/>
            <person name="Costanzo M.C."/>
            <person name="Fitzpatrick D.A."/>
            <person name="de Groot P.W."/>
            <person name="Harris D."/>
            <person name="Hoyer L.L."/>
            <person name="Hube B."/>
            <person name="Klis F.M."/>
            <person name="Kodira C."/>
            <person name="Lennard N."/>
            <person name="Logue M.E."/>
            <person name="Martin R."/>
            <person name="Neiman A.M."/>
            <person name="Nikolaou E."/>
            <person name="Quail M.A."/>
            <person name="Quinn J."/>
            <person name="Santos M.C."/>
            <person name="Schmitzberger F.F."/>
            <person name="Sherlock G."/>
            <person name="Shah P."/>
            <person name="Silverstein K.A."/>
            <person name="Skrzypek M.S."/>
            <person name="Soll D."/>
            <person name="Staggs R."/>
            <person name="Stansfield I."/>
            <person name="Stumpf M.P."/>
            <person name="Sudbery P.E."/>
            <person name="Srikantha T."/>
            <person name="Zeng Q."/>
            <person name="Berman J."/>
            <person name="Berriman M."/>
            <person name="Heitman J."/>
            <person name="Gow N.A."/>
            <person name="Lorenz M.C."/>
            <person name="Birren B.W."/>
            <person name="Kellis M."/>
            <person name="Cuomo C.A."/>
        </authorList>
    </citation>
    <scope>NUCLEOTIDE SEQUENCE [LARGE SCALE GENOMIC DNA]</scope>
    <source>
        <strain evidence="12">ATCC 11503 / BCRC 21390 / CBS 2605 / JCM 1781 / NBRC 1676 / NRRL YB-4239</strain>
    </source>
</reference>
<dbReference type="InterPro" id="IPR033469">
    <property type="entry name" value="CYTH-like_dom_sf"/>
</dbReference>
<keyword evidence="6 8" id="KW-0539">Nucleus</keyword>
<protein>
    <recommendedName>
        <fullName evidence="8">mRNA-capping enzyme subunit beta</fullName>
        <ecNumber evidence="8">3.6.1.74</ecNumber>
    </recommendedName>
    <alternativeName>
        <fullName evidence="8">mRNA 5'-phosphatase</fullName>
    </alternativeName>
    <alternativeName>
        <fullName evidence="8">mRNA 5'-triphosphate monophosphatase</fullName>
    </alternativeName>
</protein>
<dbReference type="PANTHER" id="PTHR28118:SF1">
    <property type="entry name" value="POLYNUCLEOTIDE 5'-TRIPHOSPHATASE CTL1-RELATED"/>
    <property type="match status" value="1"/>
</dbReference>
<accession>A5DRV8</accession>
<dbReference type="OrthoDB" id="272147at2759"/>
<feature type="compositionally biased region" description="Polar residues" evidence="9">
    <location>
        <begin position="19"/>
        <end position="39"/>
    </location>
</feature>
<dbReference type="Pfam" id="PF02940">
    <property type="entry name" value="mRNA_triPase"/>
    <property type="match status" value="1"/>
</dbReference>
<feature type="region of interest" description="Disordered" evidence="9">
    <location>
        <begin position="244"/>
        <end position="290"/>
    </location>
</feature>
<dbReference type="InterPro" id="IPR037009">
    <property type="entry name" value="mRNA_triPase_Cet1_sf"/>
</dbReference>
<evidence type="ECO:0000256" key="1">
    <source>
        <dbReference type="ARBA" id="ARBA00001946"/>
    </source>
</evidence>
<keyword evidence="4 8" id="KW-0507">mRNA processing</keyword>
<dbReference type="GeneID" id="5234931"/>
<dbReference type="AlphaFoldDB" id="A5DRV8"/>
<comment type="catalytic activity">
    <reaction evidence="7">
        <text>a 5'-end triphospho-ribonucleoside in mRNA + H2O = a 5'-end diphospho-ribonucleoside in mRNA + phosphate + H(+)</text>
        <dbReference type="Rhea" id="RHEA:67004"/>
        <dbReference type="Rhea" id="RHEA-COMP:17164"/>
        <dbReference type="Rhea" id="RHEA-COMP:17165"/>
        <dbReference type="ChEBI" id="CHEBI:15377"/>
        <dbReference type="ChEBI" id="CHEBI:15378"/>
        <dbReference type="ChEBI" id="CHEBI:43474"/>
        <dbReference type="ChEBI" id="CHEBI:167616"/>
        <dbReference type="ChEBI" id="CHEBI:167618"/>
        <dbReference type="EC" id="3.6.1.74"/>
    </reaction>
    <physiologicalReaction direction="left-to-right" evidence="7">
        <dbReference type="Rhea" id="RHEA:67005"/>
    </physiologicalReaction>
</comment>